<dbReference type="EMBL" id="JAWDJX010000001">
    <property type="protein sequence ID" value="KAK3058505.1"/>
    <property type="molecule type" value="Genomic_DNA"/>
</dbReference>
<evidence type="ECO:0008006" key="3">
    <source>
        <dbReference type="Google" id="ProtNLM"/>
    </source>
</evidence>
<keyword evidence="2" id="KW-1185">Reference proteome</keyword>
<accession>A0AAJ0GIX9</accession>
<proteinExistence type="predicted"/>
<dbReference type="Gene3D" id="1.20.1290.10">
    <property type="entry name" value="AhpD-like"/>
    <property type="match status" value="1"/>
</dbReference>
<reference evidence="1" key="1">
    <citation type="submission" date="2023-04" db="EMBL/GenBank/DDBJ databases">
        <title>Black Yeasts Isolated from many extreme environments.</title>
        <authorList>
            <person name="Coleine C."/>
            <person name="Stajich J.E."/>
            <person name="Selbmann L."/>
        </authorList>
    </citation>
    <scope>NUCLEOTIDE SEQUENCE</scope>
    <source>
        <strain evidence="1">CCFEE 5312</strain>
    </source>
</reference>
<dbReference type="InterPro" id="IPR052999">
    <property type="entry name" value="PTS1_Protein"/>
</dbReference>
<name>A0AAJ0GIX9_9PEZI</name>
<evidence type="ECO:0000313" key="1">
    <source>
        <dbReference type="EMBL" id="KAK3058505.1"/>
    </source>
</evidence>
<protein>
    <recommendedName>
        <fullName evidence="3">Dol-P-Man:Man(5)GlcNAc(2)-PP-Dol alpha-1,3-mannosyltransferase</fullName>
    </recommendedName>
</protein>
<dbReference type="PANTHER" id="PTHR28180:SF2">
    <property type="entry name" value="PEROXISOMAL PROTEIN 2"/>
    <property type="match status" value="1"/>
</dbReference>
<dbReference type="Proteomes" id="UP001271007">
    <property type="component" value="Unassembled WGS sequence"/>
</dbReference>
<dbReference type="AlphaFoldDB" id="A0AAJ0GIX9"/>
<gene>
    <name evidence="1" type="ORF">LTR09_000069</name>
</gene>
<dbReference type="InterPro" id="IPR029032">
    <property type="entry name" value="AhpD-like"/>
</dbReference>
<comment type="caution">
    <text evidence="1">The sequence shown here is derived from an EMBL/GenBank/DDBJ whole genome shotgun (WGS) entry which is preliminary data.</text>
</comment>
<evidence type="ECO:0000313" key="2">
    <source>
        <dbReference type="Proteomes" id="UP001271007"/>
    </source>
</evidence>
<dbReference type="PANTHER" id="PTHR28180">
    <property type="entry name" value="CONSERVED MITOCHONDRIAL PROTEIN-RELATED"/>
    <property type="match status" value="1"/>
</dbReference>
<sequence>MSKLSEPLKALINAAHAKPNTLPAPRHIASVYERVANGALEKGVGLKAWLTASTAATFTMNSPDSLLELYKLANDSKFKRNEHHGIWTAELMREVGLKCIGLNGVPRTINCLGAFYGGLPAAIRTSLSERPARRALHQTSIAETVKRGNWMWDRIYHPFTAKLTSKLALSHPDLPVFIIEGEYGALFSDPAQPPLDPDKYPDVGRVATSIMAIAVLRAQTGVGPQVVSHIFGLRKAFEDGTAELEPIEGAEWLAGNEGPTWLLEQVDAIVAELGGSSFAPGMEKAGTGKAKL</sequence>
<organism evidence="1 2">
    <name type="scientific">Extremus antarcticus</name>
    <dbReference type="NCBI Taxonomy" id="702011"/>
    <lineage>
        <taxon>Eukaryota</taxon>
        <taxon>Fungi</taxon>
        <taxon>Dikarya</taxon>
        <taxon>Ascomycota</taxon>
        <taxon>Pezizomycotina</taxon>
        <taxon>Dothideomycetes</taxon>
        <taxon>Dothideomycetidae</taxon>
        <taxon>Mycosphaerellales</taxon>
        <taxon>Extremaceae</taxon>
        <taxon>Extremus</taxon>
    </lineage>
</organism>